<organism evidence="1 2">
    <name type="scientific">Desulfobacter latus</name>
    <dbReference type="NCBI Taxonomy" id="2292"/>
    <lineage>
        <taxon>Bacteria</taxon>
        <taxon>Pseudomonadati</taxon>
        <taxon>Thermodesulfobacteriota</taxon>
        <taxon>Desulfobacteria</taxon>
        <taxon>Desulfobacterales</taxon>
        <taxon>Desulfobacteraceae</taxon>
        <taxon>Desulfobacter</taxon>
    </lineage>
</organism>
<gene>
    <name evidence="1" type="ORF">HXW94_07710</name>
</gene>
<dbReference type="Gene3D" id="1.10.3910.10">
    <property type="entry name" value="SP0561-like"/>
    <property type="match status" value="1"/>
</dbReference>
<dbReference type="EMBL" id="JACADJ010000019">
    <property type="protein sequence ID" value="NWH04871.1"/>
    <property type="molecule type" value="Genomic_DNA"/>
</dbReference>
<reference evidence="1 2" key="1">
    <citation type="submission" date="2020-06" db="EMBL/GenBank/DDBJ databases">
        <title>High-quality draft genome of sulfate reducer Desulfobacter latus type strain AcrS2 isolated from marine sediment.</title>
        <authorList>
            <person name="Hoppe M."/>
            <person name="Larsen C.K."/>
            <person name="Marshall I.P.G."/>
            <person name="Schramm A."/>
            <person name="Marietou A.G."/>
        </authorList>
    </citation>
    <scope>NUCLEOTIDE SEQUENCE [LARGE SCALE GENOMIC DNA]</scope>
    <source>
        <strain evidence="1 2">AcRS2</strain>
    </source>
</reference>
<protein>
    <recommendedName>
        <fullName evidence="3">DUF1858 domain-containing protein</fullName>
    </recommendedName>
</protein>
<proteinExistence type="predicted"/>
<dbReference type="SUPFAM" id="SSF140683">
    <property type="entry name" value="SP0561-like"/>
    <property type="match status" value="1"/>
</dbReference>
<sequence>MTDKSEKYSSICAIEPGMTVLDIVSKYNATQDVFKRWDARAGECICCNALFESLDVVAEKYNLDLAALVQDLKKAVGND</sequence>
<dbReference type="AlphaFoldDB" id="A0A850T1A3"/>
<comment type="caution">
    <text evidence="1">The sequence shown here is derived from an EMBL/GenBank/DDBJ whole genome shotgun (WGS) entry which is preliminary data.</text>
</comment>
<dbReference type="InterPro" id="IPR038062">
    <property type="entry name" value="ScdA-like_N_sf"/>
</dbReference>
<dbReference type="Proteomes" id="UP000553343">
    <property type="component" value="Unassembled WGS sequence"/>
</dbReference>
<dbReference type="RefSeq" id="WP_178366326.1">
    <property type="nucleotide sequence ID" value="NZ_JACADJ010000019.1"/>
</dbReference>
<name>A0A850T1A3_9BACT</name>
<evidence type="ECO:0000313" key="2">
    <source>
        <dbReference type="Proteomes" id="UP000553343"/>
    </source>
</evidence>
<accession>A0A850T1A3</accession>
<keyword evidence="2" id="KW-1185">Reference proteome</keyword>
<evidence type="ECO:0000313" key="1">
    <source>
        <dbReference type="EMBL" id="NWH04871.1"/>
    </source>
</evidence>
<evidence type="ECO:0008006" key="3">
    <source>
        <dbReference type="Google" id="ProtNLM"/>
    </source>
</evidence>